<feature type="compositionally biased region" description="Acidic residues" evidence="2">
    <location>
        <begin position="277"/>
        <end position="286"/>
    </location>
</feature>
<dbReference type="GO" id="GO:0000122">
    <property type="term" value="P:negative regulation of transcription by RNA polymerase II"/>
    <property type="evidence" value="ECO:0007669"/>
    <property type="project" value="TreeGrafter"/>
</dbReference>
<dbReference type="PANTHER" id="PTHR15111">
    <property type="entry name" value="RNA POLYMERASE II SUBUNIT 5-MEDIATING PROTEIN NNX3"/>
    <property type="match status" value="1"/>
</dbReference>
<evidence type="ECO:0000259" key="3">
    <source>
        <dbReference type="Pfam" id="PF12927"/>
    </source>
</evidence>
<feature type="coiled-coil region" evidence="1">
    <location>
        <begin position="1"/>
        <end position="28"/>
    </location>
</feature>
<feature type="region of interest" description="Disordered" evidence="2">
    <location>
        <begin position="195"/>
        <end position="298"/>
    </location>
</feature>
<feature type="region of interest" description="Disordered" evidence="2">
    <location>
        <begin position="585"/>
        <end position="623"/>
    </location>
</feature>
<dbReference type="Pfam" id="PF13758">
    <property type="entry name" value="Prefoldin_3"/>
    <property type="match status" value="1"/>
</dbReference>
<evidence type="ECO:0000313" key="5">
    <source>
        <dbReference type="Proteomes" id="UP000242877"/>
    </source>
</evidence>
<gene>
    <name evidence="4" type="ORF">AAP_05238</name>
</gene>
<dbReference type="GO" id="GO:0003714">
    <property type="term" value="F:transcription corepressor activity"/>
    <property type="evidence" value="ECO:0007669"/>
    <property type="project" value="TreeGrafter"/>
</dbReference>
<proteinExistence type="predicted"/>
<dbReference type="PANTHER" id="PTHR15111:SF0">
    <property type="entry name" value="UNCONVENTIONAL PREFOLDIN RPB5 INTERACTOR 1"/>
    <property type="match status" value="1"/>
</dbReference>
<dbReference type="EMBL" id="AZGZ01000029">
    <property type="protein sequence ID" value="KZZ87972.1"/>
    <property type="molecule type" value="Genomic_DNA"/>
</dbReference>
<dbReference type="GO" id="GO:0003682">
    <property type="term" value="F:chromatin binding"/>
    <property type="evidence" value="ECO:0007669"/>
    <property type="project" value="TreeGrafter"/>
</dbReference>
<feature type="region of interest" description="Disordered" evidence="2">
    <location>
        <begin position="319"/>
        <end position="355"/>
    </location>
</feature>
<dbReference type="OrthoDB" id="21413at2759"/>
<sequence>MSTTQSSLEALESQCSKLEESHRELQRTIYHWREQEAEYDGLKTDVAALDENCTQEDIIRVARQYGGPVVTDDEIKLLTGEKQGVKRNRQQVESAITRRIDYVHENLRVLEKRSTTVQDQLQSLQDKISDLSMDVNSETEQQSENLPITDIVEHLDDNGNIISSTTKTPEQDAPKVLAALKEAGVDKLLQEGLERRRQAASGQPDNAGTVKQTDNDQRGHSAQSLSQESSEDIKPSEAASEAAPPVDHNESIASSTQSTEMSVDSTETDITDHTQNDDEPTIEDFEMPGADDTPEEAALRREILRYGMEEVGAVVAELEMDTDADEVSVDEDYDEDYNWSDEDEEEDEYGRSTKSFITDEYRAQMEELEKKLNIKDIHNVGPNPDFMASESKNTIKPAISHKDNISHEAPSGVEPTEEAPKKKAVKKKVAFADDLDIAPERSKSTSPPPSILKSSETAIKDEVIERSAPPDSVAPPTPTAPKRLSRFKATRKTAEPAVSTKMSLPSDDISETVVPGGPVQHTPPTKDDIEEEPPRPLMADKLIEREPSLNDAAPPDPDDFDEALHRQEINTEFYRLRNRKIAQEGGFTKESMEETQTVPLDEDENGQPTAKLSRFMAARIRRT</sequence>
<accession>A0A162IEL8</accession>
<feature type="compositionally biased region" description="Acidic residues" evidence="2">
    <location>
        <begin position="319"/>
        <end position="348"/>
    </location>
</feature>
<dbReference type="AlphaFoldDB" id="A0A162IEL8"/>
<feature type="compositionally biased region" description="Polar residues" evidence="2">
    <location>
        <begin position="251"/>
        <end position="265"/>
    </location>
</feature>
<name>A0A162IEL8_9EURO</name>
<evidence type="ECO:0000256" key="2">
    <source>
        <dbReference type="SAM" id="MobiDB-lite"/>
    </source>
</evidence>
<dbReference type="InterPro" id="IPR039553">
    <property type="entry name" value="Prefoldin-like"/>
</dbReference>
<dbReference type="Proteomes" id="UP000242877">
    <property type="component" value="Unassembled WGS sequence"/>
</dbReference>
<keyword evidence="5" id="KW-1185">Reference proteome</keyword>
<feature type="compositionally biased region" description="Low complexity" evidence="2">
    <location>
        <begin position="236"/>
        <end position="245"/>
    </location>
</feature>
<dbReference type="InterPro" id="IPR052255">
    <property type="entry name" value="RNA_pol_II_subunit5-mediator"/>
</dbReference>
<protein>
    <submittedName>
        <fullName evidence="4">Prefoldin</fullName>
    </submittedName>
</protein>
<dbReference type="VEuPathDB" id="FungiDB:AAP_05238"/>
<evidence type="ECO:0000256" key="1">
    <source>
        <dbReference type="SAM" id="Coils"/>
    </source>
</evidence>
<reference evidence="4 5" key="1">
    <citation type="journal article" date="2016" name="Genome Biol. Evol.">
        <title>Divergent and convergent evolution of fungal pathogenicity.</title>
        <authorList>
            <person name="Shang Y."/>
            <person name="Xiao G."/>
            <person name="Zheng P."/>
            <person name="Cen K."/>
            <person name="Zhan S."/>
            <person name="Wang C."/>
        </authorList>
    </citation>
    <scope>NUCLEOTIDE SEQUENCE [LARGE SCALE GENOMIC DNA]</scope>
    <source>
        <strain evidence="4 5">ARSEF 7405</strain>
    </source>
</reference>
<evidence type="ECO:0000313" key="4">
    <source>
        <dbReference type="EMBL" id="KZZ87972.1"/>
    </source>
</evidence>
<keyword evidence="1" id="KW-0175">Coiled coil</keyword>
<feature type="coiled-coil region" evidence="1">
    <location>
        <begin position="107"/>
        <end position="141"/>
    </location>
</feature>
<feature type="domain" description="DUF3835" evidence="3">
    <location>
        <begin position="538"/>
        <end position="620"/>
    </location>
</feature>
<dbReference type="InterPro" id="IPR024325">
    <property type="entry name" value="DUF3835"/>
</dbReference>
<comment type="caution">
    <text evidence="4">The sequence shown here is derived from an EMBL/GenBank/DDBJ whole genome shotgun (WGS) entry which is preliminary data.</text>
</comment>
<dbReference type="GO" id="GO:0019212">
    <property type="term" value="F:phosphatase inhibitor activity"/>
    <property type="evidence" value="ECO:0007669"/>
    <property type="project" value="TreeGrafter"/>
</dbReference>
<feature type="compositionally biased region" description="Polar residues" evidence="2">
    <location>
        <begin position="200"/>
        <end position="212"/>
    </location>
</feature>
<feature type="region of interest" description="Disordered" evidence="2">
    <location>
        <begin position="397"/>
        <end position="533"/>
    </location>
</feature>
<dbReference type="Pfam" id="PF12927">
    <property type="entry name" value="DUF3835"/>
    <property type="match status" value="1"/>
</dbReference>
<dbReference type="SUPFAM" id="SSF46579">
    <property type="entry name" value="Prefoldin"/>
    <property type="match status" value="1"/>
</dbReference>
<organism evidence="4 5">
    <name type="scientific">Ascosphaera apis ARSEF 7405</name>
    <dbReference type="NCBI Taxonomy" id="392613"/>
    <lineage>
        <taxon>Eukaryota</taxon>
        <taxon>Fungi</taxon>
        <taxon>Dikarya</taxon>
        <taxon>Ascomycota</taxon>
        <taxon>Pezizomycotina</taxon>
        <taxon>Eurotiomycetes</taxon>
        <taxon>Eurotiomycetidae</taxon>
        <taxon>Onygenales</taxon>
        <taxon>Ascosphaeraceae</taxon>
        <taxon>Ascosphaera</taxon>
    </lineage>
</organism>